<protein>
    <recommendedName>
        <fullName evidence="1 4">Proteasome assembly chaperone 2</fullName>
    </recommendedName>
</protein>
<evidence type="ECO:0000256" key="2">
    <source>
        <dbReference type="ARBA" id="ARBA00023186"/>
    </source>
</evidence>
<comment type="subunit">
    <text evidence="4">Forms a heterodimer with PSMG1.</text>
</comment>
<comment type="similarity">
    <text evidence="3 4">Belongs to the PSMG2 family.</text>
</comment>
<keyword evidence="2 4" id="KW-0143">Chaperone</keyword>
<evidence type="ECO:0000256" key="1">
    <source>
        <dbReference type="ARBA" id="ARBA00019186"/>
    </source>
</evidence>
<sequence>MTLLEVYQDRMDILSESGRPLKLAGGRWVMIPTVSVGNVPQLAIDLLVNTRGDVVLGHVMDPNMVPVCGNGGPGFSISTGCEVFDLGGKGYALLPRAPPAPGRAPAAAKDLADLIQSHGVAEIFLLASSYAGGRRDAQLGDSSRLRYMVTTPALKFSEKLRAKGIPVMEGGGDKGWVEDLQQIEKDINDGTSGAPAFIASQRRSSFLRRLLEECDARGIALCVLLMFVFEGDNSVDAMEMAAVASEVTGLSTAGEELEWKIPSSWQKNLGGPPESMLY</sequence>
<dbReference type="GO" id="GO:0043248">
    <property type="term" value="P:proteasome assembly"/>
    <property type="evidence" value="ECO:0007669"/>
    <property type="project" value="TreeGrafter"/>
</dbReference>
<dbReference type="Pfam" id="PF09754">
    <property type="entry name" value="PAC2"/>
    <property type="match status" value="1"/>
</dbReference>
<dbReference type="GO" id="GO:0005634">
    <property type="term" value="C:nucleus"/>
    <property type="evidence" value="ECO:0007669"/>
    <property type="project" value="TreeGrafter"/>
</dbReference>
<dbReference type="EMBL" id="HBEK01021743">
    <property type="protein sequence ID" value="CAD8401917.1"/>
    <property type="molecule type" value="Transcribed_RNA"/>
</dbReference>
<dbReference type="InterPro" id="IPR038389">
    <property type="entry name" value="PSMG2_sf"/>
</dbReference>
<organism evidence="5">
    <name type="scientific">Rhodosorus marinus</name>
    <dbReference type="NCBI Taxonomy" id="101924"/>
    <lineage>
        <taxon>Eukaryota</taxon>
        <taxon>Rhodophyta</taxon>
        <taxon>Stylonematophyceae</taxon>
        <taxon>Stylonematales</taxon>
        <taxon>Stylonemataceae</taxon>
        <taxon>Rhodosorus</taxon>
    </lineage>
</organism>
<dbReference type="Gene3D" id="3.40.50.10900">
    <property type="entry name" value="PAC-like subunit"/>
    <property type="match status" value="2"/>
</dbReference>
<dbReference type="PANTHER" id="PTHR12970:SF1">
    <property type="entry name" value="PROTEASOME ASSEMBLY CHAPERONE 2"/>
    <property type="match status" value="1"/>
</dbReference>
<reference evidence="5" key="1">
    <citation type="submission" date="2021-01" db="EMBL/GenBank/DDBJ databases">
        <authorList>
            <person name="Corre E."/>
            <person name="Pelletier E."/>
            <person name="Niang G."/>
            <person name="Scheremetjew M."/>
            <person name="Finn R."/>
            <person name="Kale V."/>
            <person name="Holt S."/>
            <person name="Cochrane G."/>
            <person name="Meng A."/>
            <person name="Brown T."/>
            <person name="Cohen L."/>
        </authorList>
    </citation>
    <scope>NUCLEOTIDE SEQUENCE</scope>
    <source>
        <strain evidence="5">UTEX LB 2760</strain>
    </source>
</reference>
<name>A0A7S0BTG7_9RHOD</name>
<evidence type="ECO:0000256" key="3">
    <source>
        <dbReference type="ARBA" id="ARBA00025745"/>
    </source>
</evidence>
<dbReference type="InterPro" id="IPR019151">
    <property type="entry name" value="Proteasome_assmbl_chaperone_2"/>
</dbReference>
<comment type="function">
    <text evidence="4">Chaperone protein which promotes assembly of the 20S proteasome as part of a heterodimer with PSMG1.</text>
</comment>
<dbReference type="GO" id="GO:0005829">
    <property type="term" value="C:cytosol"/>
    <property type="evidence" value="ECO:0007669"/>
    <property type="project" value="TreeGrafter"/>
</dbReference>
<dbReference type="AlphaFoldDB" id="A0A7S0BTG7"/>
<proteinExistence type="inferred from homology"/>
<evidence type="ECO:0000256" key="4">
    <source>
        <dbReference type="PIRNR" id="PIRNR010044"/>
    </source>
</evidence>
<evidence type="ECO:0000313" key="5">
    <source>
        <dbReference type="EMBL" id="CAD8401917.1"/>
    </source>
</evidence>
<gene>
    <name evidence="5" type="ORF">RMAR0315_LOCUS11921</name>
</gene>
<dbReference type="PIRSF" id="PIRSF010044">
    <property type="entry name" value="UCP010044"/>
    <property type="match status" value="1"/>
</dbReference>
<dbReference type="InterPro" id="IPR016562">
    <property type="entry name" value="Proteasome_assmbl_chp_2_euk"/>
</dbReference>
<dbReference type="PANTHER" id="PTHR12970">
    <property type="entry name" value="PROTEASOME ASSEMBLY CHAPERONE 2"/>
    <property type="match status" value="1"/>
</dbReference>
<accession>A0A7S0BTG7</accession>